<keyword evidence="10 13" id="KW-0503">Monooxygenase</keyword>
<dbReference type="Gene3D" id="1.10.630.10">
    <property type="entry name" value="Cytochrome P450"/>
    <property type="match status" value="1"/>
</dbReference>
<dbReference type="InterPro" id="IPR002401">
    <property type="entry name" value="Cyt_P450_E_grp-I"/>
</dbReference>
<evidence type="ECO:0000256" key="1">
    <source>
        <dbReference type="ARBA" id="ARBA00001971"/>
    </source>
</evidence>
<comment type="subcellular location">
    <subcellularLocation>
        <location evidence="2">Membrane</location>
        <topology evidence="2">Single-pass membrane protein</topology>
    </subcellularLocation>
</comment>
<dbReference type="PRINTS" id="PR00463">
    <property type="entry name" value="EP450I"/>
</dbReference>
<dbReference type="OrthoDB" id="1103324at2759"/>
<keyword evidence="8 13" id="KW-0560">Oxidoreductase</keyword>
<protein>
    <submittedName>
        <fullName evidence="14">3,9-dihydroxypterocarpan 6A-monooxygenase</fullName>
    </submittedName>
</protein>
<dbReference type="GO" id="GO:0005506">
    <property type="term" value="F:iron ion binding"/>
    <property type="evidence" value="ECO:0007669"/>
    <property type="project" value="InterPro"/>
</dbReference>
<accession>A0A834TB81</accession>
<dbReference type="InterPro" id="IPR051103">
    <property type="entry name" value="Plant_metabolite_P450s"/>
</dbReference>
<keyword evidence="11" id="KW-0472">Membrane</keyword>
<dbReference type="SUPFAM" id="SSF48264">
    <property type="entry name" value="Cytochrome P450"/>
    <property type="match status" value="1"/>
</dbReference>
<dbReference type="PANTHER" id="PTHR24298:SF204">
    <property type="entry name" value="CYTOCHROME P450, FAMILY 712, SUBFAMILY A, POLYPEPTIDE 1"/>
    <property type="match status" value="1"/>
</dbReference>
<dbReference type="Proteomes" id="UP000634136">
    <property type="component" value="Unassembled WGS sequence"/>
</dbReference>
<evidence type="ECO:0000256" key="7">
    <source>
        <dbReference type="ARBA" id="ARBA00022989"/>
    </source>
</evidence>
<dbReference type="InterPro" id="IPR001128">
    <property type="entry name" value="Cyt_P450"/>
</dbReference>
<dbReference type="InterPro" id="IPR036396">
    <property type="entry name" value="Cyt_P450_sf"/>
</dbReference>
<dbReference type="GO" id="GO:0016020">
    <property type="term" value="C:membrane"/>
    <property type="evidence" value="ECO:0007669"/>
    <property type="project" value="UniProtKB-SubCell"/>
</dbReference>
<dbReference type="InterPro" id="IPR017972">
    <property type="entry name" value="Cyt_P450_CS"/>
</dbReference>
<keyword evidence="15" id="KW-1185">Reference proteome</keyword>
<organism evidence="14 15">
    <name type="scientific">Senna tora</name>
    <dbReference type="NCBI Taxonomy" id="362788"/>
    <lineage>
        <taxon>Eukaryota</taxon>
        <taxon>Viridiplantae</taxon>
        <taxon>Streptophyta</taxon>
        <taxon>Embryophyta</taxon>
        <taxon>Tracheophyta</taxon>
        <taxon>Spermatophyta</taxon>
        <taxon>Magnoliopsida</taxon>
        <taxon>eudicotyledons</taxon>
        <taxon>Gunneridae</taxon>
        <taxon>Pentapetalae</taxon>
        <taxon>rosids</taxon>
        <taxon>fabids</taxon>
        <taxon>Fabales</taxon>
        <taxon>Fabaceae</taxon>
        <taxon>Caesalpinioideae</taxon>
        <taxon>Cassia clade</taxon>
        <taxon>Senna</taxon>
    </lineage>
</organism>
<keyword evidence="5" id="KW-0812">Transmembrane</keyword>
<keyword evidence="4 12" id="KW-0349">Heme</keyword>
<evidence type="ECO:0000256" key="10">
    <source>
        <dbReference type="ARBA" id="ARBA00023033"/>
    </source>
</evidence>
<dbReference type="PANTHER" id="PTHR24298">
    <property type="entry name" value="FLAVONOID 3'-MONOOXYGENASE-RELATED"/>
    <property type="match status" value="1"/>
</dbReference>
<evidence type="ECO:0000256" key="9">
    <source>
        <dbReference type="ARBA" id="ARBA00023004"/>
    </source>
</evidence>
<dbReference type="EMBL" id="JAAIUW010000008">
    <property type="protein sequence ID" value="KAF7818983.1"/>
    <property type="molecule type" value="Genomic_DNA"/>
</dbReference>
<dbReference type="Pfam" id="PF00067">
    <property type="entry name" value="p450"/>
    <property type="match status" value="1"/>
</dbReference>
<dbReference type="FunFam" id="1.10.630.10:FF:000019">
    <property type="entry name" value="Cytochrome P450 family protein"/>
    <property type="match status" value="1"/>
</dbReference>
<dbReference type="GO" id="GO:0016709">
    <property type="term" value="F:oxidoreductase activity, acting on paired donors, with incorporation or reduction of molecular oxygen, NAD(P)H as one donor, and incorporation of one atom of oxygen"/>
    <property type="evidence" value="ECO:0007669"/>
    <property type="project" value="TreeGrafter"/>
</dbReference>
<dbReference type="PROSITE" id="PS00086">
    <property type="entry name" value="CYTOCHROME_P450"/>
    <property type="match status" value="1"/>
</dbReference>
<evidence type="ECO:0000256" key="8">
    <source>
        <dbReference type="ARBA" id="ARBA00023002"/>
    </source>
</evidence>
<gene>
    <name evidence="14" type="ORF">G2W53_024438</name>
</gene>
<evidence type="ECO:0000256" key="11">
    <source>
        <dbReference type="ARBA" id="ARBA00023136"/>
    </source>
</evidence>
<evidence type="ECO:0000256" key="12">
    <source>
        <dbReference type="PIRSR" id="PIRSR602401-1"/>
    </source>
</evidence>
<dbReference type="PRINTS" id="PR00385">
    <property type="entry name" value="P450"/>
</dbReference>
<name>A0A834TB81_9FABA</name>
<keyword evidence="7" id="KW-1133">Transmembrane helix</keyword>
<comment type="cofactor">
    <cofactor evidence="1 12">
        <name>heme</name>
        <dbReference type="ChEBI" id="CHEBI:30413"/>
    </cofactor>
</comment>
<keyword evidence="6 12" id="KW-0479">Metal-binding</keyword>
<dbReference type="CDD" id="cd20655">
    <property type="entry name" value="CYP93"/>
    <property type="match status" value="1"/>
</dbReference>
<evidence type="ECO:0000256" key="2">
    <source>
        <dbReference type="ARBA" id="ARBA00004167"/>
    </source>
</evidence>
<comment type="caution">
    <text evidence="14">The sequence shown here is derived from an EMBL/GenBank/DDBJ whole genome shotgun (WGS) entry which is preliminary data.</text>
</comment>
<dbReference type="AlphaFoldDB" id="A0A834TB81"/>
<evidence type="ECO:0000313" key="15">
    <source>
        <dbReference type="Proteomes" id="UP000634136"/>
    </source>
</evidence>
<evidence type="ECO:0000313" key="14">
    <source>
        <dbReference type="EMBL" id="KAF7818983.1"/>
    </source>
</evidence>
<evidence type="ECO:0000256" key="13">
    <source>
        <dbReference type="RuleBase" id="RU000461"/>
    </source>
</evidence>
<evidence type="ECO:0000256" key="5">
    <source>
        <dbReference type="ARBA" id="ARBA00022692"/>
    </source>
</evidence>
<evidence type="ECO:0000256" key="3">
    <source>
        <dbReference type="ARBA" id="ARBA00010617"/>
    </source>
</evidence>
<proteinExistence type="inferred from homology"/>
<evidence type="ECO:0000256" key="6">
    <source>
        <dbReference type="ARBA" id="ARBA00022723"/>
    </source>
</evidence>
<sequence length="515" mass="57212">MAAFTDSISLYSMCCLLLLFICTTLFTFTAKSLGFSIPFTNSGSKIRAPPSPPALPIIGHLHLLGSVIPKCFQNLARLHGPLMQLRLGASTSLIVSNAQVAKEIYKTHDLNFCYRPQFGSSDYYQYKGSHFITAPYGPFWRFMKKLCVTQLLSPSQIGRFTHIRQQEIKSLLGSLLLCSSEGRSCDLSFKLTALTNNILCRMAMSTTCDDEEIHGLVREFLELGAKLSMGEVLGPLGKLDLFGYGKKLAKTVGKFDRIVETIMKEHEEKHDHMKGSEGGERKDMMDILLEVYRDPNAEVKLKRNDVKAFFLEILLAGTDTSSVALQWAIAEIINHPEVLKKLRAEIDSIVGTSRLVTESDVPDLMYLQAVVKEVLRLHPPAPFALRQSAQDCNVNGYDVKGESRTLLNVYAIMRDPQAWVNPEEFIPERFLDEINGGNGIGSQDFRYIPFGSGRRGCPGASLALSVIHITIAALIQCFDWKSKNGDKVDVEEGSGFSVGLAKPLVCYPMTRLNLV</sequence>
<evidence type="ECO:0000256" key="4">
    <source>
        <dbReference type="ARBA" id="ARBA00022617"/>
    </source>
</evidence>
<keyword evidence="9 12" id="KW-0408">Iron</keyword>
<dbReference type="GO" id="GO:0020037">
    <property type="term" value="F:heme binding"/>
    <property type="evidence" value="ECO:0007669"/>
    <property type="project" value="InterPro"/>
</dbReference>
<reference evidence="14" key="1">
    <citation type="submission" date="2020-09" db="EMBL/GenBank/DDBJ databases">
        <title>Genome-Enabled Discovery of Anthraquinone Biosynthesis in Senna tora.</title>
        <authorList>
            <person name="Kang S.-H."/>
            <person name="Pandey R.P."/>
            <person name="Lee C.-M."/>
            <person name="Sim J.-S."/>
            <person name="Jeong J.-T."/>
            <person name="Choi B.-S."/>
            <person name="Jung M."/>
            <person name="Ginzburg D."/>
            <person name="Zhao K."/>
            <person name="Won S.Y."/>
            <person name="Oh T.-J."/>
            <person name="Yu Y."/>
            <person name="Kim N.-H."/>
            <person name="Lee O.R."/>
            <person name="Lee T.-H."/>
            <person name="Bashyal P."/>
            <person name="Kim T.-S."/>
            <person name="Lee W.-H."/>
            <person name="Kawkins C."/>
            <person name="Kim C.-K."/>
            <person name="Kim J.S."/>
            <person name="Ahn B.O."/>
            <person name="Rhee S.Y."/>
            <person name="Sohng J.K."/>
        </authorList>
    </citation>
    <scope>NUCLEOTIDE SEQUENCE</scope>
    <source>
        <tissue evidence="14">Leaf</tissue>
    </source>
</reference>
<feature type="binding site" description="axial binding residue" evidence="12">
    <location>
        <position position="457"/>
    </location>
    <ligand>
        <name>heme</name>
        <dbReference type="ChEBI" id="CHEBI:30413"/>
    </ligand>
    <ligandPart>
        <name>Fe</name>
        <dbReference type="ChEBI" id="CHEBI:18248"/>
    </ligandPart>
</feature>
<comment type="similarity">
    <text evidence="3 13">Belongs to the cytochrome P450 family.</text>
</comment>